<dbReference type="InterPro" id="IPR010982">
    <property type="entry name" value="Lambda_DNA-bd_dom_sf"/>
</dbReference>
<dbReference type="GO" id="GO:0003677">
    <property type="term" value="F:DNA binding"/>
    <property type="evidence" value="ECO:0007669"/>
    <property type="project" value="UniProtKB-KW"/>
</dbReference>
<organism evidence="3 4">
    <name type="scientific">Subdoligranulum variabile</name>
    <dbReference type="NCBI Taxonomy" id="214851"/>
    <lineage>
        <taxon>Bacteria</taxon>
        <taxon>Bacillati</taxon>
        <taxon>Bacillota</taxon>
        <taxon>Clostridia</taxon>
        <taxon>Eubacteriales</taxon>
        <taxon>Oscillospiraceae</taxon>
        <taxon>Subdoligranulum</taxon>
    </lineage>
</organism>
<protein>
    <submittedName>
        <fullName evidence="3">Helix-turn-helix transcriptional regulator</fullName>
    </submittedName>
</protein>
<evidence type="ECO:0000313" key="3">
    <source>
        <dbReference type="EMBL" id="HJG27593.1"/>
    </source>
</evidence>
<dbReference type="PANTHER" id="PTHR46797:SF1">
    <property type="entry name" value="METHYLPHOSPHONATE SYNTHASE"/>
    <property type="match status" value="1"/>
</dbReference>
<evidence type="ECO:0000313" key="4">
    <source>
        <dbReference type="Proteomes" id="UP000782880"/>
    </source>
</evidence>
<dbReference type="EMBL" id="DYVE01000078">
    <property type="protein sequence ID" value="HJG27593.1"/>
    <property type="molecule type" value="Genomic_DNA"/>
</dbReference>
<dbReference type="InterPro" id="IPR001387">
    <property type="entry name" value="Cro/C1-type_HTH"/>
</dbReference>
<dbReference type="SUPFAM" id="SSF47413">
    <property type="entry name" value="lambda repressor-like DNA-binding domains"/>
    <property type="match status" value="1"/>
</dbReference>
<dbReference type="Gene3D" id="1.10.260.40">
    <property type="entry name" value="lambda repressor-like DNA-binding domains"/>
    <property type="match status" value="1"/>
</dbReference>
<comment type="caution">
    <text evidence="3">The sequence shown here is derived from an EMBL/GenBank/DDBJ whole genome shotgun (WGS) entry which is preliminary data.</text>
</comment>
<dbReference type="GO" id="GO:0005829">
    <property type="term" value="C:cytosol"/>
    <property type="evidence" value="ECO:0007669"/>
    <property type="project" value="TreeGrafter"/>
</dbReference>
<sequence>MDTNQRIRQLMKERGLTEYRLALDSGLSKSTVSALLHRNTTPSVPTIEAVCNALGITVSQFFAEEGDSLPVNEEQRLLLQRYAQLTETQKRIIQQTMLEFLR</sequence>
<dbReference type="GO" id="GO:0003700">
    <property type="term" value="F:DNA-binding transcription factor activity"/>
    <property type="evidence" value="ECO:0007669"/>
    <property type="project" value="TreeGrafter"/>
</dbReference>
<dbReference type="AlphaFoldDB" id="A0A921IKT4"/>
<reference evidence="3" key="1">
    <citation type="journal article" date="2021" name="PeerJ">
        <title>Extensive microbial diversity within the chicken gut microbiome revealed by metagenomics and culture.</title>
        <authorList>
            <person name="Gilroy R."/>
            <person name="Ravi A."/>
            <person name="Getino M."/>
            <person name="Pursley I."/>
            <person name="Horton D.L."/>
            <person name="Alikhan N.F."/>
            <person name="Baker D."/>
            <person name="Gharbi K."/>
            <person name="Hall N."/>
            <person name="Watson M."/>
            <person name="Adriaenssens E.M."/>
            <person name="Foster-Nyarko E."/>
            <person name="Jarju S."/>
            <person name="Secka A."/>
            <person name="Antonio M."/>
            <person name="Oren A."/>
            <person name="Chaudhuri R.R."/>
            <person name="La Ragione R."/>
            <person name="Hildebrand F."/>
            <person name="Pallen M.J."/>
        </authorList>
    </citation>
    <scope>NUCLEOTIDE SEQUENCE</scope>
    <source>
        <strain evidence="3">ChiBcec21-2208</strain>
    </source>
</reference>
<evidence type="ECO:0000259" key="2">
    <source>
        <dbReference type="PROSITE" id="PS50943"/>
    </source>
</evidence>
<dbReference type="Proteomes" id="UP000782880">
    <property type="component" value="Unassembled WGS sequence"/>
</dbReference>
<proteinExistence type="predicted"/>
<dbReference type="CDD" id="cd00093">
    <property type="entry name" value="HTH_XRE"/>
    <property type="match status" value="1"/>
</dbReference>
<accession>A0A921IKT4</accession>
<evidence type="ECO:0000256" key="1">
    <source>
        <dbReference type="ARBA" id="ARBA00023125"/>
    </source>
</evidence>
<reference evidence="3" key="2">
    <citation type="submission" date="2021-09" db="EMBL/GenBank/DDBJ databases">
        <authorList>
            <person name="Gilroy R."/>
        </authorList>
    </citation>
    <scope>NUCLEOTIDE SEQUENCE</scope>
    <source>
        <strain evidence="3">ChiBcec21-2208</strain>
    </source>
</reference>
<gene>
    <name evidence="3" type="ORF">K8V20_02960</name>
</gene>
<dbReference type="SMART" id="SM00530">
    <property type="entry name" value="HTH_XRE"/>
    <property type="match status" value="1"/>
</dbReference>
<dbReference type="PROSITE" id="PS50943">
    <property type="entry name" value="HTH_CROC1"/>
    <property type="match status" value="1"/>
</dbReference>
<name>A0A921IKT4_9FIRM</name>
<feature type="domain" description="HTH cro/C1-type" evidence="2">
    <location>
        <begin position="7"/>
        <end position="61"/>
    </location>
</feature>
<keyword evidence="1" id="KW-0238">DNA-binding</keyword>
<dbReference type="PANTHER" id="PTHR46797">
    <property type="entry name" value="HTH-TYPE TRANSCRIPTIONAL REGULATOR"/>
    <property type="match status" value="1"/>
</dbReference>
<dbReference type="Pfam" id="PF13443">
    <property type="entry name" value="HTH_26"/>
    <property type="match status" value="1"/>
</dbReference>
<dbReference type="InterPro" id="IPR050807">
    <property type="entry name" value="TransReg_Diox_bact_type"/>
</dbReference>